<protein>
    <recommendedName>
        <fullName evidence="10">Ubiquitinyl hydrolase 1</fullName>
    </recommendedName>
</protein>
<name>A0ABD3RZ95_9STRA</name>
<dbReference type="AlphaFoldDB" id="A0ABD3RZ95"/>
<feature type="domain" description="UBP-type" evidence="7">
    <location>
        <begin position="416"/>
        <end position="539"/>
    </location>
</feature>
<evidence type="ECO:0000256" key="5">
    <source>
        <dbReference type="SAM" id="MobiDB-lite"/>
    </source>
</evidence>
<feature type="compositionally biased region" description="Polar residues" evidence="5">
    <location>
        <begin position="42"/>
        <end position="56"/>
    </location>
</feature>
<feature type="region of interest" description="Disordered" evidence="5">
    <location>
        <begin position="27"/>
        <end position="56"/>
    </location>
</feature>
<keyword evidence="2 4" id="KW-0863">Zinc-finger</keyword>
<keyword evidence="1" id="KW-0479">Metal-binding</keyword>
<dbReference type="GO" id="GO:0008270">
    <property type="term" value="F:zinc ion binding"/>
    <property type="evidence" value="ECO:0007669"/>
    <property type="project" value="UniProtKB-KW"/>
</dbReference>
<dbReference type="PANTHER" id="PTHR24006:SF827">
    <property type="entry name" value="UBIQUITIN CARBOXYL-TERMINAL HYDROLASE 34"/>
    <property type="match status" value="1"/>
</dbReference>
<gene>
    <name evidence="8" type="ORF">ACHAXA_010578</name>
</gene>
<keyword evidence="3" id="KW-0862">Zinc</keyword>
<evidence type="ECO:0000256" key="1">
    <source>
        <dbReference type="ARBA" id="ARBA00022723"/>
    </source>
</evidence>
<evidence type="ECO:0000256" key="2">
    <source>
        <dbReference type="ARBA" id="ARBA00022771"/>
    </source>
</evidence>
<evidence type="ECO:0000259" key="6">
    <source>
        <dbReference type="PROSITE" id="PS50235"/>
    </source>
</evidence>
<keyword evidence="9" id="KW-1185">Reference proteome</keyword>
<reference evidence="8 9" key="1">
    <citation type="submission" date="2024-10" db="EMBL/GenBank/DDBJ databases">
        <title>Updated reference genomes for cyclostephanoid diatoms.</title>
        <authorList>
            <person name="Roberts W.R."/>
            <person name="Alverson A.J."/>
        </authorList>
    </citation>
    <scope>NUCLEOTIDE SEQUENCE [LARGE SCALE GENOMIC DNA]</scope>
    <source>
        <strain evidence="8 9">AJA228-03</strain>
    </source>
</reference>
<evidence type="ECO:0000259" key="7">
    <source>
        <dbReference type="PROSITE" id="PS50271"/>
    </source>
</evidence>
<accession>A0ABD3RZ95</accession>
<proteinExistence type="predicted"/>
<evidence type="ECO:0008006" key="10">
    <source>
        <dbReference type="Google" id="ProtNLM"/>
    </source>
</evidence>
<evidence type="ECO:0000256" key="4">
    <source>
        <dbReference type="PROSITE-ProRule" id="PRU00502"/>
    </source>
</evidence>
<feature type="compositionally biased region" description="Basic and acidic residues" evidence="5">
    <location>
        <begin position="182"/>
        <end position="191"/>
    </location>
</feature>
<feature type="compositionally biased region" description="Basic and acidic residues" evidence="5">
    <location>
        <begin position="322"/>
        <end position="335"/>
    </location>
</feature>
<dbReference type="PROSITE" id="PS50235">
    <property type="entry name" value="USP_3"/>
    <property type="match status" value="1"/>
</dbReference>
<feature type="region of interest" description="Disordered" evidence="5">
    <location>
        <begin position="322"/>
        <end position="366"/>
    </location>
</feature>
<dbReference type="Pfam" id="PF00443">
    <property type="entry name" value="UCH"/>
    <property type="match status" value="1"/>
</dbReference>
<feature type="region of interest" description="Disordered" evidence="5">
    <location>
        <begin position="148"/>
        <end position="191"/>
    </location>
</feature>
<dbReference type="InterPro" id="IPR050164">
    <property type="entry name" value="Peptidase_C19"/>
</dbReference>
<feature type="compositionally biased region" description="Polar residues" evidence="5">
    <location>
        <begin position="352"/>
        <end position="364"/>
    </location>
</feature>
<dbReference type="PANTHER" id="PTHR24006">
    <property type="entry name" value="UBIQUITIN CARBOXYL-TERMINAL HYDROLASE"/>
    <property type="match status" value="1"/>
</dbReference>
<dbReference type="InterPro" id="IPR038765">
    <property type="entry name" value="Papain-like_cys_pep_sf"/>
</dbReference>
<dbReference type="PROSITE" id="PS50271">
    <property type="entry name" value="ZF_UBP"/>
    <property type="match status" value="1"/>
</dbReference>
<dbReference type="PROSITE" id="PS00973">
    <property type="entry name" value="USP_2"/>
    <property type="match status" value="1"/>
</dbReference>
<dbReference type="Gene3D" id="3.30.40.10">
    <property type="entry name" value="Zinc/RING finger domain, C3HC4 (zinc finger)"/>
    <property type="match status" value="1"/>
</dbReference>
<dbReference type="Gene3D" id="3.90.70.10">
    <property type="entry name" value="Cysteine proteinases"/>
    <property type="match status" value="1"/>
</dbReference>
<dbReference type="InterPro" id="IPR018200">
    <property type="entry name" value="USP_CS"/>
</dbReference>
<dbReference type="Pfam" id="PF02148">
    <property type="entry name" value="zf-UBP"/>
    <property type="match status" value="1"/>
</dbReference>
<sequence length="1029" mass="115343">MALTCACSIVSSWAPATNQMAGVQDMSDAHRPMESEGDTASAGVTGSVSEPAPQSSSFVPSYYALQRGPKVRPNLQAQDPAIKSCSNLIDRDASRCRHLEECMFPRFLSLDWKHIDYFCMGLNVKNPGRTYVEALHLREFLKNSETILSEENENSSKTSGKRGRNDNTSTQPNKSFHSSSSKKIDVESDTRVSDNMRLSQAYLGGIEGKRTWLLQNRRNVYAKKDPSSYDVGMDDLISSEIDMRRRDQSIPLNFDEDDNFKRLMSLVKPSPGFLPPRLDSSGRVVSLIDAAEKIILGSQVSSGPSAASSDFASNVVDIKDNKDDAHESDSDERIDLGPVASSDTKTRRSQHESLMQPSDTATRQSSRHLKSNFECFLYEGKKVALAANKLVESFRRNREKFWAQKHGKEKKAYKCAWCPASSAAFYKAGPSLKVQFGAIRECIDSDKENSYTDHEESGDALIQCLECNLVGCAPNVINRGSSGKIQHAMLHFLMSGHRFGVTCGKLGEIFCMACGDIIYHECFDQERDRVFLEHNIPTLSWSETPIIRGFDPSSFFVTPEHGVVWRGMVATYPAPVCSQLVEASRLAIKRLSIFRGDRCNRSINWGPAAVQLSMYQLRRTEDLLLPIGMYNLGNTCYMTATLQCLINCKPLREFFLRDLAHPYQSCRALRAGSNKTSCLACELDKIFLECYGSAVGIDAIAALEEPTELSSYAPPADAKEQAQDTRGHPIIPSSILAESWRNRGMKYLACHAQHDAQEYFNAFIDCLATHALAYHICAEDMRQALQKTQIQRSHPSHQNFYTKFDKDFIRNTFKGTLRSVLICQKCGGKRTQTESFSNVSLPLAKEFSTANIEARGTPRRGKISVEICLDHFTRPETLSDTVFCESCNSKTKTKKQHTFSKLPNVLCLHLKRFNSATGKKITDFISFPAHSLDMGKHLPHWCEQGLELQDNIIEESRMVESPKILFDLFATVNHRGTLNQGHYTANVKCGDRWYSCNDALITTLCDGDGEKEVLSSEEAYLIFYQKRNH</sequence>
<dbReference type="InterPro" id="IPR013083">
    <property type="entry name" value="Znf_RING/FYVE/PHD"/>
</dbReference>
<evidence type="ECO:0000313" key="8">
    <source>
        <dbReference type="EMBL" id="KAL3817559.1"/>
    </source>
</evidence>
<evidence type="ECO:0000256" key="3">
    <source>
        <dbReference type="ARBA" id="ARBA00022833"/>
    </source>
</evidence>
<dbReference type="InterPro" id="IPR001607">
    <property type="entry name" value="Znf_UBP"/>
</dbReference>
<feature type="compositionally biased region" description="Polar residues" evidence="5">
    <location>
        <begin position="166"/>
        <end position="181"/>
    </location>
</feature>
<dbReference type="InterPro" id="IPR001394">
    <property type="entry name" value="Peptidase_C19_UCH"/>
</dbReference>
<evidence type="ECO:0000313" key="9">
    <source>
        <dbReference type="Proteomes" id="UP001530377"/>
    </source>
</evidence>
<organism evidence="8 9">
    <name type="scientific">Cyclostephanos tholiformis</name>
    <dbReference type="NCBI Taxonomy" id="382380"/>
    <lineage>
        <taxon>Eukaryota</taxon>
        <taxon>Sar</taxon>
        <taxon>Stramenopiles</taxon>
        <taxon>Ochrophyta</taxon>
        <taxon>Bacillariophyta</taxon>
        <taxon>Coscinodiscophyceae</taxon>
        <taxon>Thalassiosirophycidae</taxon>
        <taxon>Stephanodiscales</taxon>
        <taxon>Stephanodiscaceae</taxon>
        <taxon>Cyclostephanos</taxon>
    </lineage>
</organism>
<dbReference type="PROSITE" id="PS00972">
    <property type="entry name" value="USP_1"/>
    <property type="match status" value="1"/>
</dbReference>
<dbReference type="EMBL" id="JALLPB020000100">
    <property type="protein sequence ID" value="KAL3817559.1"/>
    <property type="molecule type" value="Genomic_DNA"/>
</dbReference>
<dbReference type="Proteomes" id="UP001530377">
    <property type="component" value="Unassembled WGS sequence"/>
</dbReference>
<comment type="caution">
    <text evidence="8">The sequence shown here is derived from an EMBL/GenBank/DDBJ whole genome shotgun (WGS) entry which is preliminary data.</text>
</comment>
<dbReference type="SUPFAM" id="SSF57850">
    <property type="entry name" value="RING/U-box"/>
    <property type="match status" value="1"/>
</dbReference>
<dbReference type="InterPro" id="IPR028889">
    <property type="entry name" value="USP"/>
</dbReference>
<dbReference type="SUPFAM" id="SSF54001">
    <property type="entry name" value="Cysteine proteinases"/>
    <property type="match status" value="1"/>
</dbReference>
<feature type="domain" description="USP" evidence="6">
    <location>
        <begin position="627"/>
        <end position="1027"/>
    </location>
</feature>